<dbReference type="EMBL" id="JAOAOG010000015">
    <property type="protein sequence ID" value="KAJ6254984.1"/>
    <property type="molecule type" value="Genomic_DNA"/>
</dbReference>
<protein>
    <submittedName>
        <fullName evidence="2">Btb/poz domain-containing protein</fullName>
    </submittedName>
</protein>
<dbReference type="Proteomes" id="UP001150062">
    <property type="component" value="Unassembled WGS sequence"/>
</dbReference>
<keyword evidence="3" id="KW-1185">Reference proteome</keyword>
<dbReference type="InterPro" id="IPR011333">
    <property type="entry name" value="SKP1/BTB/POZ_sf"/>
</dbReference>
<sequence>MIRIACSSQRFAFFILISIIHFCTILGFLFETKNFCDCEIGTLGNQIPVHKSLVECRTKLTIDQIQNKLFGEKSINKEQILSFLKWIYYDEISDLEKLEQTFNLLELTFPPSVDNTLEKDISKLYKDDDSKDFKILVKIEDQEKDENEEDEKEIMKKYQYTN</sequence>
<keyword evidence="1" id="KW-0472">Membrane</keyword>
<comment type="caution">
    <text evidence="2">The sequence shown here is derived from an EMBL/GenBank/DDBJ whole genome shotgun (WGS) entry which is preliminary data.</text>
</comment>
<keyword evidence="1" id="KW-0812">Transmembrane</keyword>
<reference evidence="2" key="1">
    <citation type="submission" date="2022-08" db="EMBL/GenBank/DDBJ databases">
        <title>Novel sulfate-reducing endosymbionts in the free-living metamonad Anaeramoeba.</title>
        <authorList>
            <person name="Jerlstrom-Hultqvist J."/>
            <person name="Cepicka I."/>
            <person name="Gallot-Lavallee L."/>
            <person name="Salas-Leiva D."/>
            <person name="Curtis B.A."/>
            <person name="Zahonova K."/>
            <person name="Pipaliya S."/>
            <person name="Dacks J."/>
            <person name="Roger A.J."/>
        </authorList>
    </citation>
    <scope>NUCLEOTIDE SEQUENCE</scope>
    <source>
        <strain evidence="2">Schooner1</strain>
    </source>
</reference>
<evidence type="ECO:0000256" key="1">
    <source>
        <dbReference type="SAM" id="Phobius"/>
    </source>
</evidence>
<evidence type="ECO:0000313" key="2">
    <source>
        <dbReference type="EMBL" id="KAJ6254984.1"/>
    </source>
</evidence>
<name>A0ABQ8ZE68_9EUKA</name>
<organism evidence="2 3">
    <name type="scientific">Anaeramoeba flamelloides</name>
    <dbReference type="NCBI Taxonomy" id="1746091"/>
    <lineage>
        <taxon>Eukaryota</taxon>
        <taxon>Metamonada</taxon>
        <taxon>Anaeramoebidae</taxon>
        <taxon>Anaeramoeba</taxon>
    </lineage>
</organism>
<evidence type="ECO:0000313" key="3">
    <source>
        <dbReference type="Proteomes" id="UP001150062"/>
    </source>
</evidence>
<dbReference type="Gene3D" id="3.30.710.10">
    <property type="entry name" value="Potassium Channel Kv1.1, Chain A"/>
    <property type="match status" value="1"/>
</dbReference>
<accession>A0ABQ8ZE68</accession>
<keyword evidence="1" id="KW-1133">Transmembrane helix</keyword>
<feature type="transmembrane region" description="Helical" evidence="1">
    <location>
        <begin position="12"/>
        <end position="30"/>
    </location>
</feature>
<proteinExistence type="predicted"/>
<gene>
    <name evidence="2" type="ORF">M0813_11769</name>
</gene>